<keyword evidence="13" id="KW-0539">Nucleus</keyword>
<evidence type="ECO:0000256" key="8">
    <source>
        <dbReference type="ARBA" id="ARBA00022801"/>
    </source>
</evidence>
<dbReference type="GO" id="GO:0017108">
    <property type="term" value="F:5'-flap endonuclease activity"/>
    <property type="evidence" value="ECO:0007669"/>
    <property type="project" value="TreeGrafter"/>
</dbReference>
<accession>A0A8C5SQC8</accession>
<name>A0A8C5SQC8_LATLA</name>
<dbReference type="SUPFAM" id="SSF88723">
    <property type="entry name" value="PIN domain-like"/>
    <property type="match status" value="1"/>
</dbReference>
<evidence type="ECO:0000259" key="16">
    <source>
        <dbReference type="SMART" id="SM00484"/>
    </source>
</evidence>
<dbReference type="InterPro" id="IPR036279">
    <property type="entry name" value="5-3_exonuclease_C_sf"/>
</dbReference>
<keyword evidence="12" id="KW-0234">DNA repair</keyword>
<dbReference type="SMART" id="SM00484">
    <property type="entry name" value="XPGI"/>
    <property type="match status" value="1"/>
</dbReference>
<comment type="function">
    <text evidence="14">Structure-specific nuclease with 5'-flap endonuclease and 5'-3' exonuclease activities involved in DNA replication and repair. During DNA replication, cleaves the 5'-overhanging flap structure that is generated by displacement synthesis when DNA polymerase encounters the 5'-end of a downstream Okazaki fragment. It enters the flap from the 5'-end and then tracks to cleave the flap base, leaving a nick for ligation. Also involved in the long patch base excision repair (LP-BER) pathway, by cleaving within the apurinic/apyrimidinic (AP) site-terminated flap. Acts as a genome stabilization factor that prevents flaps from equilibrating into structures that lead to duplications and deletions. Also possesses 5'-3' exonuclease activity on nicked or gapped double-stranded DNA, and exhibits RNase H activity. Also involved in replication and repair of rDNA and in repairing mitochondrial DNA.</text>
</comment>
<keyword evidence="9" id="KW-0269">Exonuclease</keyword>
<evidence type="ECO:0000313" key="18">
    <source>
        <dbReference type="Ensembl" id="ENSLLTP00000020815.1"/>
    </source>
</evidence>
<dbReference type="GO" id="GO:0030145">
    <property type="term" value="F:manganese ion binding"/>
    <property type="evidence" value="ECO:0007669"/>
    <property type="project" value="TreeGrafter"/>
</dbReference>
<keyword evidence="4" id="KW-0540">Nuclease</keyword>
<dbReference type="PANTHER" id="PTHR11081:SF9">
    <property type="entry name" value="FLAP ENDONUCLEASE 1"/>
    <property type="match status" value="1"/>
</dbReference>
<dbReference type="GO" id="GO:0006260">
    <property type="term" value="P:DNA replication"/>
    <property type="evidence" value="ECO:0007669"/>
    <property type="project" value="UniProtKB-KW"/>
</dbReference>
<dbReference type="Ensembl" id="ENSLLTT00000021582.1">
    <property type="protein sequence ID" value="ENSLLTP00000020815.1"/>
    <property type="gene ID" value="ENSLLTG00000015565.1"/>
</dbReference>
<dbReference type="GO" id="GO:0000287">
    <property type="term" value="F:magnesium ion binding"/>
    <property type="evidence" value="ECO:0007669"/>
    <property type="project" value="TreeGrafter"/>
</dbReference>
<comment type="cofactor">
    <cofactor evidence="1">
        <name>Mg(2+)</name>
        <dbReference type="ChEBI" id="CHEBI:18420"/>
    </cofactor>
</comment>
<dbReference type="GO" id="GO:0005634">
    <property type="term" value="C:nucleus"/>
    <property type="evidence" value="ECO:0007669"/>
    <property type="project" value="TreeGrafter"/>
</dbReference>
<dbReference type="SMART" id="SM00279">
    <property type="entry name" value="HhH2"/>
    <property type="match status" value="1"/>
</dbReference>
<evidence type="ECO:0000256" key="9">
    <source>
        <dbReference type="ARBA" id="ARBA00022839"/>
    </source>
</evidence>
<dbReference type="InterPro" id="IPR029060">
    <property type="entry name" value="PIN-like_dom_sf"/>
</dbReference>
<evidence type="ECO:0000256" key="15">
    <source>
        <dbReference type="ARBA" id="ARBA00034726"/>
    </source>
</evidence>
<evidence type="ECO:0000256" key="10">
    <source>
        <dbReference type="ARBA" id="ARBA00022842"/>
    </source>
</evidence>
<dbReference type="PANTHER" id="PTHR11081">
    <property type="entry name" value="FLAP ENDONUCLEASE FAMILY MEMBER"/>
    <property type="match status" value="1"/>
</dbReference>
<dbReference type="FunFam" id="1.10.150.20:FF:000009">
    <property type="entry name" value="Flap endonuclease 1"/>
    <property type="match status" value="1"/>
</dbReference>
<dbReference type="AlphaFoldDB" id="A0A8C5SQC8"/>
<keyword evidence="11" id="KW-0496">Mitochondrion</keyword>
<dbReference type="GeneTree" id="ENSGT00940000155807"/>
<evidence type="ECO:0000256" key="14">
    <source>
        <dbReference type="ARBA" id="ARBA00029382"/>
    </source>
</evidence>
<dbReference type="InterPro" id="IPR008918">
    <property type="entry name" value="HhH2"/>
</dbReference>
<evidence type="ECO:0000256" key="12">
    <source>
        <dbReference type="ARBA" id="ARBA00023204"/>
    </source>
</evidence>
<evidence type="ECO:0000256" key="11">
    <source>
        <dbReference type="ARBA" id="ARBA00023128"/>
    </source>
</evidence>
<evidence type="ECO:0000259" key="17">
    <source>
        <dbReference type="SMART" id="SM00485"/>
    </source>
</evidence>
<dbReference type="SMART" id="SM00485">
    <property type="entry name" value="XPGN"/>
    <property type="match status" value="1"/>
</dbReference>
<dbReference type="Pfam" id="PF00867">
    <property type="entry name" value="XPG_I"/>
    <property type="match status" value="1"/>
</dbReference>
<keyword evidence="10" id="KW-0460">Magnesium</keyword>
<evidence type="ECO:0000256" key="6">
    <source>
        <dbReference type="ARBA" id="ARBA00022759"/>
    </source>
</evidence>
<evidence type="ECO:0000256" key="1">
    <source>
        <dbReference type="ARBA" id="ARBA00001946"/>
    </source>
</evidence>
<feature type="domain" description="XPG N-terminal" evidence="17">
    <location>
        <begin position="1"/>
        <end position="103"/>
    </location>
</feature>
<evidence type="ECO:0000256" key="13">
    <source>
        <dbReference type="ARBA" id="ARBA00023242"/>
    </source>
</evidence>
<proteinExistence type="inferred from homology"/>
<keyword evidence="7" id="KW-0227">DNA damage</keyword>
<evidence type="ECO:0000256" key="4">
    <source>
        <dbReference type="ARBA" id="ARBA00022722"/>
    </source>
</evidence>
<reference evidence="18" key="2">
    <citation type="submission" date="2025-09" db="UniProtKB">
        <authorList>
            <consortium name="Ensembl"/>
        </authorList>
    </citation>
    <scope>IDENTIFICATION</scope>
</reference>
<keyword evidence="3" id="KW-0235">DNA replication</keyword>
<dbReference type="InterPro" id="IPR006086">
    <property type="entry name" value="XPG-I_dom"/>
</dbReference>
<dbReference type="InterPro" id="IPR006084">
    <property type="entry name" value="XPG/Rad2"/>
</dbReference>
<keyword evidence="8" id="KW-0378">Hydrolase</keyword>
<comment type="similarity">
    <text evidence="15">Belongs to the XPG/RAD2 endonuclease family. FEN1 subfamily.</text>
</comment>
<dbReference type="Pfam" id="PF00752">
    <property type="entry name" value="XPG_N"/>
    <property type="match status" value="1"/>
</dbReference>
<dbReference type="Gene3D" id="1.10.150.20">
    <property type="entry name" value="5' to 3' exonuclease, C-terminal subdomain"/>
    <property type="match status" value="1"/>
</dbReference>
<evidence type="ECO:0000313" key="19">
    <source>
        <dbReference type="Proteomes" id="UP000694406"/>
    </source>
</evidence>
<dbReference type="GO" id="GO:0008409">
    <property type="term" value="F:5'-3' exonuclease activity"/>
    <property type="evidence" value="ECO:0007669"/>
    <property type="project" value="TreeGrafter"/>
</dbReference>
<reference evidence="18" key="1">
    <citation type="submission" date="2025-08" db="UniProtKB">
        <authorList>
            <consortium name="Ensembl"/>
        </authorList>
    </citation>
    <scope>IDENTIFICATION</scope>
</reference>
<dbReference type="PRINTS" id="PR00853">
    <property type="entry name" value="XPGRADSUPER"/>
</dbReference>
<keyword evidence="19" id="KW-1185">Reference proteome</keyword>
<dbReference type="Gene3D" id="3.40.50.1010">
    <property type="entry name" value="5'-nuclease"/>
    <property type="match status" value="1"/>
</dbReference>
<dbReference type="GO" id="GO:0003677">
    <property type="term" value="F:DNA binding"/>
    <property type="evidence" value="ECO:0007669"/>
    <property type="project" value="InterPro"/>
</dbReference>
<evidence type="ECO:0000256" key="3">
    <source>
        <dbReference type="ARBA" id="ARBA00022705"/>
    </source>
</evidence>
<feature type="domain" description="XPG-I" evidence="16">
    <location>
        <begin position="125"/>
        <end position="194"/>
    </location>
</feature>
<protein>
    <submittedName>
        <fullName evidence="18">Uncharacterized protein</fullName>
    </submittedName>
</protein>
<keyword evidence="6" id="KW-0255">Endonuclease</keyword>
<keyword evidence="2" id="KW-0597">Phosphoprotein</keyword>
<evidence type="ECO:0000256" key="5">
    <source>
        <dbReference type="ARBA" id="ARBA00022723"/>
    </source>
</evidence>
<dbReference type="GO" id="GO:0006281">
    <property type="term" value="P:DNA repair"/>
    <property type="evidence" value="ECO:0007669"/>
    <property type="project" value="UniProtKB-KW"/>
</dbReference>
<organism evidence="18 19">
    <name type="scientific">Laticauda laticaudata</name>
    <name type="common">Blue-ringed sea krait</name>
    <name type="synonym">Blue-lipped sea krait</name>
    <dbReference type="NCBI Taxonomy" id="8630"/>
    <lineage>
        <taxon>Eukaryota</taxon>
        <taxon>Metazoa</taxon>
        <taxon>Chordata</taxon>
        <taxon>Craniata</taxon>
        <taxon>Vertebrata</taxon>
        <taxon>Euteleostomi</taxon>
        <taxon>Lepidosauria</taxon>
        <taxon>Squamata</taxon>
        <taxon>Bifurcata</taxon>
        <taxon>Unidentata</taxon>
        <taxon>Episquamata</taxon>
        <taxon>Toxicofera</taxon>
        <taxon>Serpentes</taxon>
        <taxon>Colubroidea</taxon>
        <taxon>Elapidae</taxon>
        <taxon>Laticaudinae</taxon>
        <taxon>Laticauda</taxon>
    </lineage>
</organism>
<evidence type="ECO:0000256" key="7">
    <source>
        <dbReference type="ARBA" id="ARBA00022763"/>
    </source>
</evidence>
<dbReference type="Proteomes" id="UP000694406">
    <property type="component" value="Unplaced"/>
</dbReference>
<dbReference type="GO" id="GO:0004523">
    <property type="term" value="F:RNA-DNA hybrid ribonuclease activity"/>
    <property type="evidence" value="ECO:0007669"/>
    <property type="project" value="TreeGrafter"/>
</dbReference>
<dbReference type="SUPFAM" id="SSF47807">
    <property type="entry name" value="5' to 3' exonuclease, C-terminal subdomain"/>
    <property type="match status" value="1"/>
</dbReference>
<sequence length="293" mass="32715">MGIVKLAELIKEEAPDAVRPVTLQEYRDRVVAVDVSVAVYQFRTAMPQMVNRHGQNISSLQGLFFRTLHLLEKGLKPLFVFEGKPPELKQPVLAKRASLSGARRGTAESDVPAWPPRRDSETLLTLLGVPYIQAPAEAEATCAALVKSGHAWCAATEDMDALPFGAVRLLRHLGVRKSHLEEISLPTVLQKLGMTQEQFVDLCILLGCDYGHKVRGLGPKKALKLLQLHGSIEEVLRNTSRKSHPVPDSWRLEETRRLFLQPEVADPSQALLEWKELDEEGLVNFLAHQKCMK</sequence>
<dbReference type="CDD" id="cd09907">
    <property type="entry name" value="H3TH_FEN1-Euk"/>
    <property type="match status" value="1"/>
</dbReference>
<keyword evidence="5" id="KW-0479">Metal-binding</keyword>
<dbReference type="InterPro" id="IPR006085">
    <property type="entry name" value="XPG_DNA_repair_N"/>
</dbReference>
<evidence type="ECO:0000256" key="2">
    <source>
        <dbReference type="ARBA" id="ARBA00022553"/>
    </source>
</evidence>